<comment type="caution">
    <text evidence="1">The sequence shown here is derived from an EMBL/GenBank/DDBJ whole genome shotgun (WGS) entry which is preliminary data.</text>
</comment>
<sequence>MSPSGQQADVVVEVSEWDNMQVVRDQIPLITLQFKDLLDPERLHESLVRLIDRDGWRRAGGRLRLNKAGKIELHIPKEFSPTRPAVGYGHRHYNVAIADHPIGSKMVSSVDPEQPKFHTPVPDLESLILRPGHPRSFKDYSTGDEPVLNLSVVTFKDATLVSFTAPHCAWDMAGCKEIVEAWRCVLNGREHDIKPVASFTRDPLLEVAELAEEQKEDYLQEKYFYSTWSWGAYVARILWEGLRGWNKPTPVAISIPPSYMSALREEALATQGSGSEAPVPFLSDGDILTAWTTRLCAGAVSNSPRTITLLNVLDVRGRLPTIFGTSETYLQNCIMALHASLSSTDLPTESNRLGAMAGAVRRAIIDLATPAQVALQGRAMRKAIAETGNMPLYGDSSSYSIITSNWTSAGHFKADFGAAAAADGNAAGRAKVVMPVKVHGTSINLPPVVTCWHILGKDAEGNYWVSGSVRGVTKEMMMAEIAKSRKA</sequence>
<reference evidence="1 2" key="1">
    <citation type="journal article" date="2022" name="New Phytol.">
        <title>Ecological generalism drives hyperdiversity of secondary metabolite gene clusters in xylarialean endophytes.</title>
        <authorList>
            <person name="Franco M.E.E."/>
            <person name="Wisecaver J.H."/>
            <person name="Arnold A.E."/>
            <person name="Ju Y.M."/>
            <person name="Slot J.C."/>
            <person name="Ahrendt S."/>
            <person name="Moore L.P."/>
            <person name="Eastman K.E."/>
            <person name="Scott K."/>
            <person name="Konkel Z."/>
            <person name="Mondo S.J."/>
            <person name="Kuo A."/>
            <person name="Hayes R.D."/>
            <person name="Haridas S."/>
            <person name="Andreopoulos B."/>
            <person name="Riley R."/>
            <person name="LaButti K."/>
            <person name="Pangilinan J."/>
            <person name="Lipzen A."/>
            <person name="Amirebrahimi M."/>
            <person name="Yan J."/>
            <person name="Adam C."/>
            <person name="Keymanesh K."/>
            <person name="Ng V."/>
            <person name="Louie K."/>
            <person name="Northen T."/>
            <person name="Drula E."/>
            <person name="Henrissat B."/>
            <person name="Hsieh H.M."/>
            <person name="Youens-Clark K."/>
            <person name="Lutzoni F."/>
            <person name="Miadlikowska J."/>
            <person name="Eastwood D.C."/>
            <person name="Hamelin R.C."/>
            <person name="Grigoriev I.V."/>
            <person name="U'Ren J.M."/>
        </authorList>
    </citation>
    <scope>NUCLEOTIDE SEQUENCE [LARGE SCALE GENOMIC DNA]</scope>
    <source>
        <strain evidence="1 2">ER1909</strain>
    </source>
</reference>
<dbReference type="EMBL" id="MU394287">
    <property type="protein sequence ID" value="KAI6091410.1"/>
    <property type="molecule type" value="Genomic_DNA"/>
</dbReference>
<evidence type="ECO:0000313" key="2">
    <source>
        <dbReference type="Proteomes" id="UP001497680"/>
    </source>
</evidence>
<organism evidence="1 2">
    <name type="scientific">Hypoxylon rubiginosum</name>
    <dbReference type="NCBI Taxonomy" id="110542"/>
    <lineage>
        <taxon>Eukaryota</taxon>
        <taxon>Fungi</taxon>
        <taxon>Dikarya</taxon>
        <taxon>Ascomycota</taxon>
        <taxon>Pezizomycotina</taxon>
        <taxon>Sordariomycetes</taxon>
        <taxon>Xylariomycetidae</taxon>
        <taxon>Xylariales</taxon>
        <taxon>Hypoxylaceae</taxon>
        <taxon>Hypoxylon</taxon>
    </lineage>
</organism>
<accession>A0ACC0DF89</accession>
<evidence type="ECO:0000313" key="1">
    <source>
        <dbReference type="EMBL" id="KAI6091410.1"/>
    </source>
</evidence>
<protein>
    <submittedName>
        <fullName evidence="1">Uncharacterized protein</fullName>
    </submittedName>
</protein>
<dbReference type="Proteomes" id="UP001497680">
    <property type="component" value="Unassembled WGS sequence"/>
</dbReference>
<name>A0ACC0DF89_9PEZI</name>
<proteinExistence type="predicted"/>
<keyword evidence="2" id="KW-1185">Reference proteome</keyword>
<gene>
    <name evidence="1" type="ORF">F4821DRAFT_227124</name>
</gene>